<dbReference type="Gene3D" id="3.40.190.10">
    <property type="entry name" value="Periplasmic binding protein-like II"/>
    <property type="match status" value="1"/>
</dbReference>
<evidence type="ECO:0000313" key="4">
    <source>
        <dbReference type="Proteomes" id="UP000029553"/>
    </source>
</evidence>
<feature type="chain" id="PRO_5001918025" evidence="2">
    <location>
        <begin position="24"/>
        <end position="323"/>
    </location>
</feature>
<dbReference type="InterPro" id="IPR005064">
    <property type="entry name" value="BUG"/>
</dbReference>
<dbReference type="RefSeq" id="WP_034369710.1">
    <property type="nucleotide sequence ID" value="NZ_AWOR01000046.1"/>
</dbReference>
<keyword evidence="2" id="KW-0732">Signal</keyword>
<evidence type="ECO:0000256" key="1">
    <source>
        <dbReference type="ARBA" id="ARBA00006987"/>
    </source>
</evidence>
<comment type="caution">
    <text evidence="3">The sequence shown here is derived from an EMBL/GenBank/DDBJ whole genome shotgun (WGS) entry which is preliminary data.</text>
</comment>
<protein>
    <submittedName>
        <fullName evidence="3">TctC</fullName>
    </submittedName>
</protein>
<dbReference type="PANTHER" id="PTHR42928">
    <property type="entry name" value="TRICARBOXYLATE-BINDING PROTEIN"/>
    <property type="match status" value="1"/>
</dbReference>
<name>A0A096FH03_COMTE</name>
<dbReference type="Proteomes" id="UP000029553">
    <property type="component" value="Unassembled WGS sequence"/>
</dbReference>
<dbReference type="Pfam" id="PF03401">
    <property type="entry name" value="TctC"/>
    <property type="match status" value="1"/>
</dbReference>
<accession>A0A096FH03</accession>
<dbReference type="CDD" id="cd07012">
    <property type="entry name" value="PBP2_Bug_TTT"/>
    <property type="match status" value="1"/>
</dbReference>
<sequence length="323" mass="34468">MNFAVTLIRACLLCGLLMSAACADKAASRQPVKIVVGFEAGGAMDTLARAFATQLSARLQRSVYVENRVGAGGAIAANYVAKSRPDGNTLLLASPAEIFINPIYTRSRDSGEVADMVPVAKISSAPIVLATRGDSAIHQLGDIATAAQKNARGLSFASSGIGSLQHLVGESLGKALGVELLHVPYGGAASATASLMGKQVDLLFAGLAPIASHLQSQKMHALGIASAQRSKRFSDIPTFQEKGLQGVSFEYWQGIFLPKGATSELALYLSTEINKVIKDTDFVDQLENSGFEVAYKDYKQFGPFLMAEDQRYRSFFRKSGFLY</sequence>
<dbReference type="PIRSF" id="PIRSF017082">
    <property type="entry name" value="YflP"/>
    <property type="match status" value="1"/>
</dbReference>
<proteinExistence type="inferred from homology"/>
<dbReference type="Gene3D" id="3.40.190.150">
    <property type="entry name" value="Bordetella uptake gene, domain 1"/>
    <property type="match status" value="1"/>
</dbReference>
<comment type="similarity">
    <text evidence="1">Belongs to the UPF0065 (bug) family.</text>
</comment>
<dbReference type="InterPro" id="IPR042100">
    <property type="entry name" value="Bug_dom1"/>
</dbReference>
<reference evidence="3 4" key="1">
    <citation type="submission" date="2013-09" db="EMBL/GenBank/DDBJ databases">
        <title>High correlation between genotypes and phenotypes of environmental bacteria Comamonas testosteroni strains.</title>
        <authorList>
            <person name="Liu L."/>
            <person name="Zhu W."/>
            <person name="Xia X."/>
            <person name="Xu B."/>
            <person name="Luo M."/>
            <person name="Wang G."/>
        </authorList>
    </citation>
    <scope>NUCLEOTIDE SEQUENCE [LARGE SCALE GENOMIC DNA]</scope>
    <source>
        <strain evidence="3 4">JL40</strain>
    </source>
</reference>
<evidence type="ECO:0000313" key="3">
    <source>
        <dbReference type="EMBL" id="KGH29606.1"/>
    </source>
</evidence>
<feature type="signal peptide" evidence="2">
    <location>
        <begin position="1"/>
        <end position="23"/>
    </location>
</feature>
<dbReference type="AlphaFoldDB" id="A0A096FH03"/>
<dbReference type="EMBL" id="AWOR01000046">
    <property type="protein sequence ID" value="KGH29606.1"/>
    <property type="molecule type" value="Genomic_DNA"/>
</dbReference>
<evidence type="ECO:0000256" key="2">
    <source>
        <dbReference type="SAM" id="SignalP"/>
    </source>
</evidence>
<dbReference type="PANTHER" id="PTHR42928:SF5">
    <property type="entry name" value="BLR1237 PROTEIN"/>
    <property type="match status" value="1"/>
</dbReference>
<dbReference type="SUPFAM" id="SSF53850">
    <property type="entry name" value="Periplasmic binding protein-like II"/>
    <property type="match status" value="1"/>
</dbReference>
<organism evidence="3 4">
    <name type="scientific">Comamonas testosteroni</name>
    <name type="common">Pseudomonas testosteroni</name>
    <dbReference type="NCBI Taxonomy" id="285"/>
    <lineage>
        <taxon>Bacteria</taxon>
        <taxon>Pseudomonadati</taxon>
        <taxon>Pseudomonadota</taxon>
        <taxon>Betaproteobacteria</taxon>
        <taxon>Burkholderiales</taxon>
        <taxon>Comamonadaceae</taxon>
        <taxon>Comamonas</taxon>
    </lineage>
</organism>
<gene>
    <name evidence="3" type="ORF">P353_13165</name>
</gene>